<proteinExistence type="predicted"/>
<dbReference type="SUPFAM" id="SSF56219">
    <property type="entry name" value="DNase I-like"/>
    <property type="match status" value="1"/>
</dbReference>
<evidence type="ECO:0008006" key="3">
    <source>
        <dbReference type="Google" id="ProtNLM"/>
    </source>
</evidence>
<dbReference type="EMBL" id="CAUYUJ010015837">
    <property type="protein sequence ID" value="CAK0858704.1"/>
    <property type="molecule type" value="Genomic_DNA"/>
</dbReference>
<evidence type="ECO:0000313" key="1">
    <source>
        <dbReference type="EMBL" id="CAK0858704.1"/>
    </source>
</evidence>
<feature type="non-terminal residue" evidence="1">
    <location>
        <position position="1"/>
    </location>
</feature>
<gene>
    <name evidence="1" type="ORF">PCOR1329_LOCUS48317</name>
</gene>
<dbReference type="InterPro" id="IPR036691">
    <property type="entry name" value="Endo/exonu/phosph_ase_sf"/>
</dbReference>
<protein>
    <recommendedName>
        <fullName evidence="3">Endonuclease/exonuclease/phosphatase domain-containing protein</fullName>
    </recommendedName>
</protein>
<name>A0ABN9UGG8_9DINO</name>
<keyword evidence="2" id="KW-1185">Reference proteome</keyword>
<feature type="non-terminal residue" evidence="1">
    <location>
        <position position="360"/>
    </location>
</feature>
<evidence type="ECO:0000313" key="2">
    <source>
        <dbReference type="Proteomes" id="UP001189429"/>
    </source>
</evidence>
<dbReference type="Proteomes" id="UP001189429">
    <property type="component" value="Unassembled WGS sequence"/>
</dbReference>
<sequence length="360" mass="38420">DIDRNADLISQGVGWHRSLGDAPALLVGDLNCRLADIGLDGLLAMAGWRDLLGAAGPTCIPSQGEPSRIDYALANESAAGMVTQVGLRWGLGLAMHAALLVTIQVGRPELALLRQPVAKLDGPARAAWSAATAADAAADAALLRLRPLRSLQHALRRSSAAAGRAAAGTLRALRTSAAGDAGWEAAVAPLPLSRPLADALIERAKVEWRQAQAAARARRQAEWRWWVDDSLRNGQGRLYRWIRGCGSVEAELVPAGRSAAAAPAGAAVGPPGSRPWLLSLQGGPAARLRYFEGPWRALWQRPPAPVVDEEWQQALDGLPPFPNRTPWTADLIAGLLRHMPKRKKPGFDAWTIGELRLLPT</sequence>
<reference evidence="1" key="1">
    <citation type="submission" date="2023-10" db="EMBL/GenBank/DDBJ databases">
        <authorList>
            <person name="Chen Y."/>
            <person name="Shah S."/>
            <person name="Dougan E. K."/>
            <person name="Thang M."/>
            <person name="Chan C."/>
        </authorList>
    </citation>
    <scope>NUCLEOTIDE SEQUENCE [LARGE SCALE GENOMIC DNA]</scope>
</reference>
<comment type="caution">
    <text evidence="1">The sequence shown here is derived from an EMBL/GenBank/DDBJ whole genome shotgun (WGS) entry which is preliminary data.</text>
</comment>
<organism evidence="1 2">
    <name type="scientific">Prorocentrum cordatum</name>
    <dbReference type="NCBI Taxonomy" id="2364126"/>
    <lineage>
        <taxon>Eukaryota</taxon>
        <taxon>Sar</taxon>
        <taxon>Alveolata</taxon>
        <taxon>Dinophyceae</taxon>
        <taxon>Prorocentrales</taxon>
        <taxon>Prorocentraceae</taxon>
        <taxon>Prorocentrum</taxon>
    </lineage>
</organism>
<accession>A0ABN9UGG8</accession>